<evidence type="ECO:0000313" key="1">
    <source>
        <dbReference type="Proteomes" id="UP000095287"/>
    </source>
</evidence>
<proteinExistence type="predicted"/>
<dbReference type="AlphaFoldDB" id="A0A1I8AML4"/>
<reference evidence="2" key="1">
    <citation type="submission" date="2016-11" db="UniProtKB">
        <authorList>
            <consortium name="WormBaseParasite"/>
        </authorList>
    </citation>
    <scope>IDENTIFICATION</scope>
</reference>
<keyword evidence="1" id="KW-1185">Reference proteome</keyword>
<organism evidence="1 2">
    <name type="scientific">Steinernema glaseri</name>
    <dbReference type="NCBI Taxonomy" id="37863"/>
    <lineage>
        <taxon>Eukaryota</taxon>
        <taxon>Metazoa</taxon>
        <taxon>Ecdysozoa</taxon>
        <taxon>Nematoda</taxon>
        <taxon>Chromadorea</taxon>
        <taxon>Rhabditida</taxon>
        <taxon>Tylenchina</taxon>
        <taxon>Panagrolaimomorpha</taxon>
        <taxon>Strongyloidoidea</taxon>
        <taxon>Steinernematidae</taxon>
        <taxon>Steinernema</taxon>
    </lineage>
</organism>
<sequence>MSDVEFDAIYESFQRAFSEEFKPHPSIAIQISDIATHHHHRVCIPELISREEYSSTISKKQLQYASPVYEWLFATLESEKCLTFFGQWIFAQTARIQHLHKLHVNCPPFAKEDYKELNAAFLAFLSKAAFTGHARGLSGTRGHPVALKKI</sequence>
<name>A0A1I8AML4_9BILA</name>
<dbReference type="Proteomes" id="UP000095287">
    <property type="component" value="Unplaced"/>
</dbReference>
<accession>A0A1I8AML4</accession>
<dbReference type="WBParaSite" id="L893_g728.t1">
    <property type="protein sequence ID" value="L893_g728.t1"/>
    <property type="gene ID" value="L893_g728"/>
</dbReference>
<evidence type="ECO:0000313" key="2">
    <source>
        <dbReference type="WBParaSite" id="L893_g728.t1"/>
    </source>
</evidence>
<protein>
    <submittedName>
        <fullName evidence="2">DUF1338 domain-containing protein</fullName>
    </submittedName>
</protein>